<feature type="domain" description="SH3" evidence="4">
    <location>
        <begin position="30"/>
        <end position="89"/>
    </location>
</feature>
<dbReference type="Proteomes" id="UP000031036">
    <property type="component" value="Unassembled WGS sequence"/>
</dbReference>
<feature type="region of interest" description="Disordered" evidence="3">
    <location>
        <begin position="1"/>
        <end position="31"/>
    </location>
</feature>
<evidence type="ECO:0000259" key="5">
    <source>
        <dbReference type="PROSITE" id="PS50010"/>
    </source>
</evidence>
<evidence type="ECO:0000256" key="3">
    <source>
        <dbReference type="SAM" id="MobiDB-lite"/>
    </source>
</evidence>
<dbReference type="EMBL" id="JPKZ01000315">
    <property type="protein sequence ID" value="KHN88006.1"/>
    <property type="molecule type" value="Genomic_DNA"/>
</dbReference>
<proteinExistence type="predicted"/>
<dbReference type="GO" id="GO:0005737">
    <property type="term" value="C:cytoplasm"/>
    <property type="evidence" value="ECO:0007669"/>
    <property type="project" value="TreeGrafter"/>
</dbReference>
<dbReference type="InterPro" id="IPR001452">
    <property type="entry name" value="SH3_domain"/>
</dbReference>
<dbReference type="Gene3D" id="2.30.29.30">
    <property type="entry name" value="Pleckstrin-homology domain (PH domain)/Phosphotyrosine-binding domain (PTB)"/>
    <property type="match status" value="1"/>
</dbReference>
<dbReference type="SMART" id="SM00325">
    <property type="entry name" value="RhoGEF"/>
    <property type="match status" value="1"/>
</dbReference>
<dbReference type="OMA" id="GMHEAHP"/>
<dbReference type="InterPro" id="IPR035899">
    <property type="entry name" value="DBL_dom_sf"/>
</dbReference>
<protein>
    <submittedName>
        <fullName evidence="6">Rho guanine nucleotide exchange factor 6</fullName>
    </submittedName>
</protein>
<dbReference type="InterPro" id="IPR036028">
    <property type="entry name" value="SH3-like_dom_sf"/>
</dbReference>
<dbReference type="InterPro" id="IPR000219">
    <property type="entry name" value="DH_dom"/>
</dbReference>
<dbReference type="Pfam" id="PF00621">
    <property type="entry name" value="RhoGEF"/>
    <property type="match status" value="1"/>
</dbReference>
<sequence>MSNTEAVHEELPSSSDGRSAEPKQSSHNGNVPVYARAKHSFEGRNNDELSFRKGDVITVTQQLEGGWWEGTLQSNTGWFPSDYVVVIPPSERFLRARVGAAALANGQSTIPVHEMASFATDYSRQTYRQQIMKGFLESELEYVQGIASFYNDVMLKIKTSKLISEEDFQVLAGNLQLLVVHQREVFDKVHDAVEKDANNAKIGGILLRAAPLLRQLLRFYCENHPKAVDLILRNRSEYERIANELGWTIKDFISGLSRPFRHLETYASTLNELERSINEAHPDRGDTQRAASVFRDISNYCATLRKQKEMQLELKSSGLVEGLSSDEMAQLGEIIYMGTVSVGDDEELSDEHLLSDRCIVLFSSTVVVLEITPNMNAYVLKQRIPTEGITVKKLEGKATIYLCSVDGTKQLIMNITSNEELQRWLESFAMCPKLVIDDSCCSAISPVQPQKIEMGSVRMDGTKQLIMNITSNEELQRWLESFAMCPKLVIDDSCCSAISPVQPQKIEMGSVRSVVSAIIFCI</sequence>
<dbReference type="GO" id="GO:0005085">
    <property type="term" value="F:guanyl-nucleotide exchange factor activity"/>
    <property type="evidence" value="ECO:0007669"/>
    <property type="project" value="InterPro"/>
</dbReference>
<dbReference type="PRINTS" id="PR00452">
    <property type="entry name" value="SH3DOMAIN"/>
</dbReference>
<dbReference type="PANTHER" id="PTHR46026">
    <property type="entry name" value="RHO-TYPE GUANINE NUCLEOTIDE EXCHANGE FACTOR, ISOFORM F"/>
    <property type="match status" value="1"/>
</dbReference>
<dbReference type="CDD" id="cd11877">
    <property type="entry name" value="SH3_PIX"/>
    <property type="match status" value="1"/>
</dbReference>
<comment type="caution">
    <text evidence="6">The sequence shown here is derived from an EMBL/GenBank/DDBJ whole genome shotgun (WGS) entry which is preliminary data.</text>
</comment>
<gene>
    <name evidence="6" type="primary">Arhgef6</name>
    <name evidence="6" type="ORF">Tcan_06807</name>
</gene>
<dbReference type="PROSITE" id="PS50010">
    <property type="entry name" value="DH_2"/>
    <property type="match status" value="1"/>
</dbReference>
<keyword evidence="1 2" id="KW-0728">SH3 domain</keyword>
<dbReference type="SMART" id="SM00326">
    <property type="entry name" value="SH3"/>
    <property type="match status" value="1"/>
</dbReference>
<dbReference type="PROSITE" id="PS50002">
    <property type="entry name" value="SH3"/>
    <property type="match status" value="1"/>
</dbReference>
<dbReference type="AlphaFoldDB" id="A0A0B2VWS7"/>
<dbReference type="SUPFAM" id="SSF50044">
    <property type="entry name" value="SH3-domain"/>
    <property type="match status" value="1"/>
</dbReference>
<dbReference type="OrthoDB" id="443981at2759"/>
<dbReference type="Pfam" id="PF14604">
    <property type="entry name" value="SH3_9"/>
    <property type="match status" value="1"/>
</dbReference>
<feature type="domain" description="DH" evidence="5">
    <location>
        <begin position="127"/>
        <end position="304"/>
    </location>
</feature>
<evidence type="ECO:0000256" key="2">
    <source>
        <dbReference type="PROSITE-ProRule" id="PRU00192"/>
    </source>
</evidence>
<dbReference type="PANTHER" id="PTHR46026:SF1">
    <property type="entry name" value="RHO-TYPE GUANINE NUCLEOTIDE EXCHANGE FACTOR, ISOFORM F"/>
    <property type="match status" value="1"/>
</dbReference>
<accession>A0A0B2VWS7</accession>
<evidence type="ECO:0000259" key="4">
    <source>
        <dbReference type="PROSITE" id="PS50002"/>
    </source>
</evidence>
<reference evidence="6 7" key="1">
    <citation type="submission" date="2014-11" db="EMBL/GenBank/DDBJ databases">
        <title>Genetic blueprint of the zoonotic pathogen Toxocara canis.</title>
        <authorList>
            <person name="Zhu X.-Q."/>
            <person name="Korhonen P.K."/>
            <person name="Cai H."/>
            <person name="Young N.D."/>
            <person name="Nejsum P."/>
            <person name="von Samson-Himmelstjerna G."/>
            <person name="Boag P.R."/>
            <person name="Tan P."/>
            <person name="Li Q."/>
            <person name="Min J."/>
            <person name="Yang Y."/>
            <person name="Wang X."/>
            <person name="Fang X."/>
            <person name="Hall R.S."/>
            <person name="Hofmann A."/>
            <person name="Sternberg P.W."/>
            <person name="Jex A.R."/>
            <person name="Gasser R.B."/>
        </authorList>
    </citation>
    <scope>NUCLEOTIDE SEQUENCE [LARGE SCALE GENOMIC DNA]</scope>
    <source>
        <strain evidence="6">PN_DK_2014</strain>
    </source>
</reference>
<evidence type="ECO:0000313" key="7">
    <source>
        <dbReference type="Proteomes" id="UP000031036"/>
    </source>
</evidence>
<evidence type="ECO:0000313" key="6">
    <source>
        <dbReference type="EMBL" id="KHN88006.1"/>
    </source>
</evidence>
<evidence type="ECO:0000256" key="1">
    <source>
        <dbReference type="ARBA" id="ARBA00022443"/>
    </source>
</evidence>
<name>A0A0B2VWS7_TOXCA</name>
<organism evidence="6 7">
    <name type="scientific">Toxocara canis</name>
    <name type="common">Canine roundworm</name>
    <dbReference type="NCBI Taxonomy" id="6265"/>
    <lineage>
        <taxon>Eukaryota</taxon>
        <taxon>Metazoa</taxon>
        <taxon>Ecdysozoa</taxon>
        <taxon>Nematoda</taxon>
        <taxon>Chromadorea</taxon>
        <taxon>Rhabditida</taxon>
        <taxon>Spirurina</taxon>
        <taxon>Ascaridomorpha</taxon>
        <taxon>Ascaridoidea</taxon>
        <taxon>Toxocaridae</taxon>
        <taxon>Toxocara</taxon>
    </lineage>
</organism>
<dbReference type="SUPFAM" id="SSF50729">
    <property type="entry name" value="PH domain-like"/>
    <property type="match status" value="1"/>
</dbReference>
<feature type="compositionally biased region" description="Polar residues" evidence="3">
    <location>
        <begin position="12"/>
        <end position="29"/>
    </location>
</feature>
<dbReference type="Gene3D" id="1.20.900.10">
    <property type="entry name" value="Dbl homology (DH) domain"/>
    <property type="match status" value="1"/>
</dbReference>
<feature type="compositionally biased region" description="Basic and acidic residues" evidence="3">
    <location>
        <begin position="1"/>
        <end position="11"/>
    </location>
</feature>
<keyword evidence="7" id="KW-1185">Reference proteome</keyword>
<dbReference type="SUPFAM" id="SSF48065">
    <property type="entry name" value="DBL homology domain (DH-domain)"/>
    <property type="match status" value="1"/>
</dbReference>
<dbReference type="Gene3D" id="2.30.30.40">
    <property type="entry name" value="SH3 Domains"/>
    <property type="match status" value="1"/>
</dbReference>
<dbReference type="InterPro" id="IPR011993">
    <property type="entry name" value="PH-like_dom_sf"/>
</dbReference>
<dbReference type="STRING" id="6265.A0A0B2VWS7"/>